<protein>
    <submittedName>
        <fullName evidence="1">Uncharacterized protein</fullName>
    </submittedName>
</protein>
<sequence length="106" mass="12550">MRERYLKVKRGESDWERGRWIVMEFRWGRWFVGNLRDGGKKEKYGKLEKNKYLDLCLLAIACEDWRSAGLSVGDHHLFSFLIHNRRFTGISRADTGDPPDETPMVF</sequence>
<reference evidence="1 2" key="1">
    <citation type="journal article" date="2021" name="BMC Genomics">
        <title>Datura genome reveals duplications of psychoactive alkaloid biosynthetic genes and high mutation rate following tissue culture.</title>
        <authorList>
            <person name="Rajewski A."/>
            <person name="Carter-House D."/>
            <person name="Stajich J."/>
            <person name="Litt A."/>
        </authorList>
    </citation>
    <scope>NUCLEOTIDE SEQUENCE [LARGE SCALE GENOMIC DNA]</scope>
    <source>
        <strain evidence="1">AR-01</strain>
    </source>
</reference>
<organism evidence="1 2">
    <name type="scientific">Datura stramonium</name>
    <name type="common">Jimsonweed</name>
    <name type="synonym">Common thornapple</name>
    <dbReference type="NCBI Taxonomy" id="4076"/>
    <lineage>
        <taxon>Eukaryota</taxon>
        <taxon>Viridiplantae</taxon>
        <taxon>Streptophyta</taxon>
        <taxon>Embryophyta</taxon>
        <taxon>Tracheophyta</taxon>
        <taxon>Spermatophyta</taxon>
        <taxon>Magnoliopsida</taxon>
        <taxon>eudicotyledons</taxon>
        <taxon>Gunneridae</taxon>
        <taxon>Pentapetalae</taxon>
        <taxon>asterids</taxon>
        <taxon>lamiids</taxon>
        <taxon>Solanales</taxon>
        <taxon>Solanaceae</taxon>
        <taxon>Solanoideae</taxon>
        <taxon>Datureae</taxon>
        <taxon>Datura</taxon>
    </lineage>
</organism>
<gene>
    <name evidence="1" type="ORF">HAX54_039518</name>
</gene>
<evidence type="ECO:0000313" key="2">
    <source>
        <dbReference type="Proteomes" id="UP000823775"/>
    </source>
</evidence>
<accession>A0ABS8SJ09</accession>
<dbReference type="Proteomes" id="UP000823775">
    <property type="component" value="Unassembled WGS sequence"/>
</dbReference>
<proteinExistence type="predicted"/>
<dbReference type="EMBL" id="JACEIK010000549">
    <property type="protein sequence ID" value="MCD7458894.1"/>
    <property type="molecule type" value="Genomic_DNA"/>
</dbReference>
<comment type="caution">
    <text evidence="1">The sequence shown here is derived from an EMBL/GenBank/DDBJ whole genome shotgun (WGS) entry which is preliminary data.</text>
</comment>
<name>A0ABS8SJ09_DATST</name>
<evidence type="ECO:0000313" key="1">
    <source>
        <dbReference type="EMBL" id="MCD7458894.1"/>
    </source>
</evidence>
<keyword evidence="2" id="KW-1185">Reference proteome</keyword>